<dbReference type="GO" id="GO:0005634">
    <property type="term" value="C:nucleus"/>
    <property type="evidence" value="ECO:0007669"/>
    <property type="project" value="UniProtKB-SubCell"/>
</dbReference>
<dbReference type="FunFam" id="2.130.10.10:FF:000055">
    <property type="entry name" value="DDB1 and CUL4-associated factor 1"/>
    <property type="match status" value="1"/>
</dbReference>
<evidence type="ECO:0000256" key="17">
    <source>
        <dbReference type="ARBA" id="ARBA00022853"/>
    </source>
</evidence>
<keyword evidence="21" id="KW-0206">Cytoskeleton</keyword>
<evidence type="ECO:0000256" key="11">
    <source>
        <dbReference type="ARBA" id="ARBA00022679"/>
    </source>
</evidence>
<keyword evidence="22" id="KW-0539">Nucleus</keyword>
<keyword evidence="17" id="KW-0156">Chromatin regulator</keyword>
<evidence type="ECO:0000256" key="4">
    <source>
        <dbReference type="ARBA" id="ARBA00008845"/>
    </source>
</evidence>
<evidence type="ECO:0000256" key="26">
    <source>
        <dbReference type="ARBA" id="ARBA00071147"/>
    </source>
</evidence>
<accession>A0A9Q1CLS1</accession>
<proteinExistence type="inferred from homology"/>
<evidence type="ECO:0000256" key="14">
    <source>
        <dbReference type="ARBA" id="ARBA00022777"/>
    </source>
</evidence>
<dbReference type="GO" id="GO:1990244">
    <property type="term" value="F:histone H2AT120 kinase activity"/>
    <property type="evidence" value="ECO:0007669"/>
    <property type="project" value="TreeGrafter"/>
</dbReference>
<dbReference type="Gene3D" id="2.130.10.10">
    <property type="entry name" value="YVTN repeat-like/Quinoprotein amine dehydrogenase"/>
    <property type="match status" value="1"/>
</dbReference>
<keyword evidence="20" id="KW-0804">Transcription</keyword>
<keyword evidence="12" id="KW-0677">Repeat</keyword>
<keyword evidence="11" id="KW-0808">Transferase</keyword>
<feature type="region of interest" description="Disordered" evidence="28">
    <location>
        <begin position="186"/>
        <end position="337"/>
    </location>
</feature>
<evidence type="ECO:0000256" key="24">
    <source>
        <dbReference type="ARBA" id="ARBA00048679"/>
    </source>
</evidence>
<feature type="compositionally biased region" description="Acidic residues" evidence="28">
    <location>
        <begin position="1532"/>
        <end position="1541"/>
    </location>
</feature>
<evidence type="ECO:0000256" key="13">
    <source>
        <dbReference type="ARBA" id="ARBA00022741"/>
    </source>
</evidence>
<dbReference type="GO" id="GO:0005524">
    <property type="term" value="F:ATP binding"/>
    <property type="evidence" value="ECO:0007669"/>
    <property type="project" value="UniProtKB-KW"/>
</dbReference>
<feature type="compositionally biased region" description="Acidic residues" evidence="28">
    <location>
        <begin position="1503"/>
        <end position="1520"/>
    </location>
</feature>
<feature type="compositionally biased region" description="Acidic residues" evidence="28">
    <location>
        <begin position="1443"/>
        <end position="1468"/>
    </location>
</feature>
<evidence type="ECO:0000256" key="15">
    <source>
        <dbReference type="ARBA" id="ARBA00022786"/>
    </source>
</evidence>
<evidence type="ECO:0000256" key="3">
    <source>
        <dbReference type="ARBA" id="ARBA00004906"/>
    </source>
</evidence>
<evidence type="ECO:0000256" key="7">
    <source>
        <dbReference type="ARBA" id="ARBA00022527"/>
    </source>
</evidence>
<evidence type="ECO:0000256" key="2">
    <source>
        <dbReference type="ARBA" id="ARBA00004300"/>
    </source>
</evidence>
<keyword evidence="9" id="KW-0853">WD repeat</keyword>
<gene>
    <name evidence="29" type="ORF">HOLleu_05975</name>
</gene>
<comment type="subcellular location">
    <subcellularLocation>
        <location evidence="2">Cytoplasm</location>
        <location evidence="2">Cytoskeleton</location>
        <location evidence="2">Microtubule organizing center</location>
        <location evidence="2">Centrosome</location>
    </subcellularLocation>
    <subcellularLocation>
        <location evidence="1">Nucleus</location>
    </subcellularLocation>
</comment>
<comment type="similarity">
    <text evidence="4">Belongs to the VPRBP/DCAF1 family.</text>
</comment>
<keyword evidence="14" id="KW-0418">Kinase</keyword>
<keyword evidence="8" id="KW-0597">Phosphoprotein</keyword>
<keyword evidence="7" id="KW-0723">Serine/threonine-protein kinase</keyword>
<protein>
    <recommendedName>
        <fullName evidence="26">DDB1- and CUL4-associated factor 1</fullName>
        <ecNumber evidence="5">2.7.11.1</ecNumber>
    </recommendedName>
    <alternativeName>
        <fullName evidence="27">Serine/threonine-protein kinase VPRBP</fullName>
    </alternativeName>
</protein>
<evidence type="ECO:0000256" key="10">
    <source>
        <dbReference type="ARBA" id="ARBA00022581"/>
    </source>
</evidence>
<keyword evidence="15" id="KW-0833">Ubl conjugation pathway</keyword>
<keyword evidence="18" id="KW-0007">Acetylation</keyword>
<dbReference type="InterPro" id="IPR033270">
    <property type="entry name" value="VPRBP/DCAF1"/>
</dbReference>
<evidence type="ECO:0000256" key="27">
    <source>
        <dbReference type="ARBA" id="ARBA00078221"/>
    </source>
</evidence>
<feature type="region of interest" description="Disordered" evidence="28">
    <location>
        <begin position="1437"/>
        <end position="1541"/>
    </location>
</feature>
<evidence type="ECO:0000256" key="20">
    <source>
        <dbReference type="ARBA" id="ARBA00023163"/>
    </source>
</evidence>
<comment type="caution">
    <text evidence="29">The sequence shown here is derived from an EMBL/GenBank/DDBJ whole genome shotgun (WGS) entry which is preliminary data.</text>
</comment>
<dbReference type="PROSITE" id="PS50896">
    <property type="entry name" value="LISH"/>
    <property type="match status" value="1"/>
</dbReference>
<dbReference type="SMART" id="SM00667">
    <property type="entry name" value="LisH"/>
    <property type="match status" value="1"/>
</dbReference>
<keyword evidence="19" id="KW-0805">Transcription regulation</keyword>
<organism evidence="29 30">
    <name type="scientific">Holothuria leucospilota</name>
    <name type="common">Black long sea cucumber</name>
    <name type="synonym">Mertensiothuria leucospilota</name>
    <dbReference type="NCBI Taxonomy" id="206669"/>
    <lineage>
        <taxon>Eukaryota</taxon>
        <taxon>Metazoa</taxon>
        <taxon>Echinodermata</taxon>
        <taxon>Eleutherozoa</taxon>
        <taxon>Echinozoa</taxon>
        <taxon>Holothuroidea</taxon>
        <taxon>Aspidochirotacea</taxon>
        <taxon>Aspidochirotida</taxon>
        <taxon>Holothuriidae</taxon>
        <taxon>Holothuria</taxon>
    </lineage>
</organism>
<name>A0A9Q1CLS1_HOLLE</name>
<feature type="compositionally biased region" description="Basic and acidic residues" evidence="28">
    <location>
        <begin position="215"/>
        <end position="235"/>
    </location>
</feature>
<comment type="pathway">
    <text evidence="3">Protein modification; protein ubiquitination.</text>
</comment>
<dbReference type="EMBL" id="JAIZAY010000002">
    <property type="protein sequence ID" value="KAJ8047078.1"/>
    <property type="molecule type" value="Genomic_DNA"/>
</dbReference>
<keyword evidence="10" id="KW-0945">Host-virus interaction</keyword>
<feature type="compositionally biased region" description="Polar residues" evidence="28">
    <location>
        <begin position="269"/>
        <end position="280"/>
    </location>
</feature>
<dbReference type="GO" id="GO:0016567">
    <property type="term" value="P:protein ubiquitination"/>
    <property type="evidence" value="ECO:0007669"/>
    <property type="project" value="InterPro"/>
</dbReference>
<dbReference type="InterPro" id="IPR036322">
    <property type="entry name" value="WD40_repeat_dom_sf"/>
</dbReference>
<dbReference type="OrthoDB" id="27563at2759"/>
<dbReference type="GO" id="GO:0030331">
    <property type="term" value="F:nuclear estrogen receptor binding"/>
    <property type="evidence" value="ECO:0007669"/>
    <property type="project" value="TreeGrafter"/>
</dbReference>
<evidence type="ECO:0000256" key="28">
    <source>
        <dbReference type="SAM" id="MobiDB-lite"/>
    </source>
</evidence>
<evidence type="ECO:0000256" key="19">
    <source>
        <dbReference type="ARBA" id="ARBA00023015"/>
    </source>
</evidence>
<keyword evidence="6" id="KW-0963">Cytoplasm</keyword>
<feature type="compositionally biased region" description="Basic residues" evidence="28">
    <location>
        <begin position="293"/>
        <end position="305"/>
    </location>
</feature>
<comment type="subunit">
    <text evidence="25">Component of the DCX (DDB1-CUL4-X-box) E3 ubiquitin-protein ligase complex, named CUL4A-RBX1-DDB1-DCAF1/VPRBP complex. Interacts with DDB1; the interaction is direct. Also forms a ternary complex with DDA1 and DDB1. Interacts with NF2 (via FERM domain). Component of the EDVP complex, a E3 ligase complex containing DYRK2, EDD/UBR5, DDB1 and DCAF1. Interacts with DYRK2; the interaction is direct. Interacts with RAG1; the interaction is direct. Interacts with LLGL1 and LLGL2. Interacts with histone H3. Interacts with ESR1 and LATS1; probably recruited by LATS1 to promote ESR1 ubiquitination and ubiquitin-mediated proteasomal degradation. Directly interacts with TET1, TET2 and TET3 (via C-terminus). Interacts with CEP78; promoting DCAF1 localization to centrosomes.</text>
</comment>
<reference evidence="29" key="1">
    <citation type="submission" date="2021-10" db="EMBL/GenBank/DDBJ databases">
        <title>Tropical sea cucumber genome reveals ecological adaptation and Cuvierian tubules defense mechanism.</title>
        <authorList>
            <person name="Chen T."/>
        </authorList>
    </citation>
    <scope>NUCLEOTIDE SEQUENCE</scope>
    <source>
        <strain evidence="29">Nanhai2018</strain>
        <tissue evidence="29">Muscle</tissue>
    </source>
</reference>
<evidence type="ECO:0000256" key="16">
    <source>
        <dbReference type="ARBA" id="ARBA00022840"/>
    </source>
</evidence>
<dbReference type="GO" id="GO:0005813">
    <property type="term" value="C:centrosome"/>
    <property type="evidence" value="ECO:0007669"/>
    <property type="project" value="UniProtKB-SubCell"/>
</dbReference>
<evidence type="ECO:0000256" key="18">
    <source>
        <dbReference type="ARBA" id="ARBA00022990"/>
    </source>
</evidence>
<feature type="compositionally biased region" description="Acidic residues" evidence="28">
    <location>
        <begin position="1475"/>
        <end position="1494"/>
    </location>
</feature>
<evidence type="ECO:0000313" key="30">
    <source>
        <dbReference type="Proteomes" id="UP001152320"/>
    </source>
</evidence>
<keyword evidence="13" id="KW-0547">Nucleotide-binding</keyword>
<feature type="region of interest" description="Disordered" evidence="28">
    <location>
        <begin position="941"/>
        <end position="1008"/>
    </location>
</feature>
<keyword evidence="16" id="KW-0067">ATP-binding</keyword>
<comment type="catalytic activity">
    <reaction evidence="23">
        <text>L-threonyl-[protein] + ATP = O-phospho-L-threonyl-[protein] + ADP + H(+)</text>
        <dbReference type="Rhea" id="RHEA:46608"/>
        <dbReference type="Rhea" id="RHEA-COMP:11060"/>
        <dbReference type="Rhea" id="RHEA-COMP:11605"/>
        <dbReference type="ChEBI" id="CHEBI:15378"/>
        <dbReference type="ChEBI" id="CHEBI:30013"/>
        <dbReference type="ChEBI" id="CHEBI:30616"/>
        <dbReference type="ChEBI" id="CHEBI:61977"/>
        <dbReference type="ChEBI" id="CHEBI:456216"/>
        <dbReference type="EC" id="2.7.11.1"/>
    </reaction>
</comment>
<feature type="compositionally biased region" description="Basic residues" evidence="28">
    <location>
        <begin position="315"/>
        <end position="325"/>
    </location>
</feature>
<evidence type="ECO:0000256" key="8">
    <source>
        <dbReference type="ARBA" id="ARBA00022553"/>
    </source>
</evidence>
<dbReference type="PANTHER" id="PTHR13129:SF4">
    <property type="entry name" value="DDB1- AND CUL4-ASSOCIATED FACTOR 1"/>
    <property type="match status" value="1"/>
</dbReference>
<evidence type="ECO:0000256" key="22">
    <source>
        <dbReference type="ARBA" id="ARBA00023242"/>
    </source>
</evidence>
<evidence type="ECO:0000256" key="6">
    <source>
        <dbReference type="ARBA" id="ARBA00022490"/>
    </source>
</evidence>
<dbReference type="SUPFAM" id="SSF48371">
    <property type="entry name" value="ARM repeat"/>
    <property type="match status" value="1"/>
</dbReference>
<dbReference type="InterPro" id="IPR015943">
    <property type="entry name" value="WD40/YVTN_repeat-like_dom_sf"/>
</dbReference>
<feature type="compositionally biased region" description="Low complexity" evidence="28">
    <location>
        <begin position="1521"/>
        <end position="1531"/>
    </location>
</feature>
<evidence type="ECO:0000256" key="21">
    <source>
        <dbReference type="ARBA" id="ARBA00023212"/>
    </source>
</evidence>
<comment type="catalytic activity">
    <reaction evidence="24">
        <text>L-seryl-[protein] + ATP = O-phospho-L-seryl-[protein] + ADP + H(+)</text>
        <dbReference type="Rhea" id="RHEA:17989"/>
        <dbReference type="Rhea" id="RHEA-COMP:9863"/>
        <dbReference type="Rhea" id="RHEA-COMP:11604"/>
        <dbReference type="ChEBI" id="CHEBI:15378"/>
        <dbReference type="ChEBI" id="CHEBI:29999"/>
        <dbReference type="ChEBI" id="CHEBI:30616"/>
        <dbReference type="ChEBI" id="CHEBI:83421"/>
        <dbReference type="ChEBI" id="CHEBI:456216"/>
        <dbReference type="EC" id="2.7.11.1"/>
    </reaction>
</comment>
<evidence type="ECO:0000256" key="23">
    <source>
        <dbReference type="ARBA" id="ARBA00047899"/>
    </source>
</evidence>
<feature type="compositionally biased region" description="Polar residues" evidence="28">
    <location>
        <begin position="951"/>
        <end position="979"/>
    </location>
</feature>
<dbReference type="GO" id="GO:0080008">
    <property type="term" value="C:Cul4-RING E3 ubiquitin ligase complex"/>
    <property type="evidence" value="ECO:0007669"/>
    <property type="project" value="TreeGrafter"/>
</dbReference>
<evidence type="ECO:0000256" key="25">
    <source>
        <dbReference type="ARBA" id="ARBA00063313"/>
    </source>
</evidence>
<evidence type="ECO:0000313" key="29">
    <source>
        <dbReference type="EMBL" id="KAJ8047078.1"/>
    </source>
</evidence>
<feature type="compositionally biased region" description="Basic and acidic residues" evidence="28">
    <location>
        <begin position="242"/>
        <end position="258"/>
    </location>
</feature>
<dbReference type="InterPro" id="IPR016024">
    <property type="entry name" value="ARM-type_fold"/>
</dbReference>
<evidence type="ECO:0000256" key="1">
    <source>
        <dbReference type="ARBA" id="ARBA00004123"/>
    </source>
</evidence>
<evidence type="ECO:0000256" key="5">
    <source>
        <dbReference type="ARBA" id="ARBA00012513"/>
    </source>
</evidence>
<feature type="compositionally biased region" description="Polar residues" evidence="28">
    <location>
        <begin position="993"/>
        <end position="1008"/>
    </location>
</feature>
<dbReference type="SUPFAM" id="SSF50978">
    <property type="entry name" value="WD40 repeat-like"/>
    <property type="match status" value="1"/>
</dbReference>
<dbReference type="Proteomes" id="UP001152320">
    <property type="component" value="Chromosome 2"/>
</dbReference>
<evidence type="ECO:0000256" key="9">
    <source>
        <dbReference type="ARBA" id="ARBA00022574"/>
    </source>
</evidence>
<evidence type="ECO:0000256" key="12">
    <source>
        <dbReference type="ARBA" id="ARBA00022737"/>
    </source>
</evidence>
<keyword evidence="30" id="KW-1185">Reference proteome</keyword>
<dbReference type="PANTHER" id="PTHR13129">
    <property type="entry name" value="VPRBP PROTEIN-RELATED"/>
    <property type="match status" value="1"/>
</dbReference>
<dbReference type="InterPro" id="IPR006594">
    <property type="entry name" value="LisH"/>
</dbReference>
<sequence>METDSEGPDLTSQERFNSLLAQWESERGTATSPVPILKGMAEVIEKETENFLKLDPDPFDDRHPARVYPDCALGELFTALFKDDDFMHTLVNNYIMATRERELQEAALRLLLDVVPGLETSIIFQETDGLLNKFLDWAENADEPLRSYATGLLATAMEVQDIADTHREANMRLVPVMMQRLHNLKQEASEDTPSTSSPVDIDQNDEVHHFKRFRNKDENDRDNDSVDESSQKDKTAAITSDVKTENVADMESHEEPSTEAKISFASIPKNVSRTKQSTPISKLSKKSDSEKSRTKRHGAASKHSKEKSSMGKGKQSAKLKAKTSSKSHSESTTNMDIDPDCSNSSWVELSQFIIGSHSIYPITKSVQQRFILEYLTPLGEYQELLGTMFENGAMELVHHYIDMKKTRDVRLTLTGLRYLASLLCHKKFAVEFVELKGVQKLLEIQRPSLASTGVSICMYYLAYNEDTMERICLQPQKVLRNLIDYALWLLECSHESGRCHATMFFMMSIQFGAVLSLFDKQDGMRKLFNTISTLSLLNHDTNPDDINEDEMFTSRQTIKHTCMALKRYFETHLTLKVDSIKKAWARTQGLTSPDPIPPYKPLPVGPERTVENMETMLEHAPGQAHWEPVRNFIKLQGVQLLLKAVAIAYEWKNYSGRGDTIRAALDVLGVITVTTKGQLQMCEPVRIPQANSVVSMNIVNFIAAGQHFSDPDAQRSALQVIINCVCGPSARHGVCIRRLLNGPSTLQMKFAGKQNSETIEKLWDCVRNDNGIKTLLLLLMVKTPITEADSIRALACQALCGLSRSESVQQILSKLPLFANNQLQGLMKEPVLHEKRNEHLKFCQYASELIERVTGKPMSLSADATVAKLHKANIVAQTRITYSQKELLQLIHQHLLEQGLSETAGVLQREADLPKPVTTISSGPLTPPQPTLQMKTCITPKMSPQIPPPTHSSNNDTEVAMSSPSQTSSHHGTHNTQHTPIPDKIVFGPESRASPSGANKISQMLSSQQPMIRKRVIREKISHSQTFLTNLSTPKQRVPQTGTKPPPTLDSIVSQYLREQHAQCSDPVVACPEFCLSEPHRCPEPKFRRNAPINAASRMLKRSINPRYGGVDGARCTRHFVYSRFRPAQTFRELEEDSCFTCAAFTKHTNFKDTLLLVGAFSGELKLYNMFTGVEENSYSCHDSPMKSVEPSQDGQLVLTSSYWSDPAAALWSLSEDFEKKYTFGEDEYVEFGKLSEDRIIGTKKEVAHIYDAITGKCISTLQDIDMSNHYNRNCATFNSTDELVLNDGVLWDVRCTRPIYKFDQFQNNISGIFHPLGLEIIISSEIWDIRTFHLLQTVPDLDQCKIVFNSNATVMYGVKFEAEDEELTDGTKCPFGSSFRTFDATDYKPIATIDVKKNIYDLATDPMDMYLAVLEHQGNQEDFSGESVCHLYEVGRPKKADGEEDEDDPDEDDLMGDDDDDHSDESLDGLLGSDSDEENDDDENNGSDGDAADNQESNSNSADEDDDSDDDDDDDDDGDISVLSLSLSGSSDDDMLSEEL</sequence>
<dbReference type="EC" id="2.7.11.1" evidence="5"/>